<evidence type="ECO:0000256" key="3">
    <source>
        <dbReference type="ARBA" id="ARBA00022475"/>
    </source>
</evidence>
<accession>A0A975Y094</accession>
<dbReference type="KEGG" id="nps:KRR39_23470"/>
<dbReference type="CDD" id="cd06173">
    <property type="entry name" value="MFS_MefA_like"/>
    <property type="match status" value="1"/>
</dbReference>
<evidence type="ECO:0000256" key="6">
    <source>
        <dbReference type="ARBA" id="ARBA00023136"/>
    </source>
</evidence>
<feature type="domain" description="Major facilitator superfamily (MFS) profile" evidence="8">
    <location>
        <begin position="12"/>
        <end position="403"/>
    </location>
</feature>
<keyword evidence="5 7" id="KW-1133">Transmembrane helix</keyword>
<evidence type="ECO:0000256" key="1">
    <source>
        <dbReference type="ARBA" id="ARBA00004651"/>
    </source>
</evidence>
<dbReference type="GO" id="GO:0005886">
    <property type="term" value="C:plasma membrane"/>
    <property type="evidence" value="ECO:0007669"/>
    <property type="project" value="UniProtKB-SubCell"/>
</dbReference>
<evidence type="ECO:0000256" key="5">
    <source>
        <dbReference type="ARBA" id="ARBA00022989"/>
    </source>
</evidence>
<keyword evidence="10" id="KW-1185">Reference proteome</keyword>
<reference evidence="9" key="1">
    <citation type="submission" date="2021-06" db="EMBL/GenBank/DDBJ databases">
        <title>Complete genome sequence of Nocardioides sp. G188.</title>
        <authorList>
            <person name="Im W.-T."/>
        </authorList>
    </citation>
    <scope>NUCLEOTIDE SEQUENCE</scope>
    <source>
        <strain evidence="9">G188</strain>
    </source>
</reference>
<dbReference type="PANTHER" id="PTHR23513:SF11">
    <property type="entry name" value="STAPHYLOFERRIN A TRANSPORTER"/>
    <property type="match status" value="1"/>
</dbReference>
<sequence length="439" mass="46496">MSPTFRSLSNRNYRLYASGAVVSNVGTWMQRVAQDWLVLQLTHNNGTALGITTGLQFLPILLLSPYAGLIADRFPKRRLLQVTQLMLAVPAMLLGVLAVTGVAQSWHVYALAFVFGIGSAFDAPARQSFVSEIVGPEDLTNAVGLNSASFNLARMIGPALAGLLIAAFGSGVPATGAVIMVNAVSYGAVILSLQRMRDSELNRAAPTPRHKGMIRDGVRYVLRRPDLMLILTIVFFAGTFGLNFQLTSALMATEVFHKGASEYGILGTTLAIGSLSGALLAARRGRIRHRLVIIAAVVFGVAEIVAGLLPTYVAFAIWTPVIGIASLTMITSANATFQMSVAPEMRGRVMALYMMIFMGGTPIGSPIVGWVGETFGARWTLIGGGVATILGTVLAVLVFSRAQGLIGHAHDRTAHRPSAEPERAVREVGAAGEVVAGRA</sequence>
<feature type="transmembrane region" description="Helical" evidence="7">
    <location>
        <begin position="263"/>
        <end position="282"/>
    </location>
</feature>
<dbReference type="PANTHER" id="PTHR23513">
    <property type="entry name" value="INTEGRAL MEMBRANE EFFLUX PROTEIN-RELATED"/>
    <property type="match status" value="1"/>
</dbReference>
<feature type="transmembrane region" description="Helical" evidence="7">
    <location>
        <begin position="227"/>
        <end position="251"/>
    </location>
</feature>
<gene>
    <name evidence="9" type="ORF">KRR39_23470</name>
</gene>
<protein>
    <submittedName>
        <fullName evidence="9">MFS transporter</fullName>
    </submittedName>
</protein>
<dbReference type="PROSITE" id="PS50850">
    <property type="entry name" value="MFS"/>
    <property type="match status" value="1"/>
</dbReference>
<dbReference type="EMBL" id="CP077062">
    <property type="protein sequence ID" value="QWZ08241.1"/>
    <property type="molecule type" value="Genomic_DNA"/>
</dbReference>
<dbReference type="InterPro" id="IPR010290">
    <property type="entry name" value="TM_effector"/>
</dbReference>
<evidence type="ECO:0000313" key="9">
    <source>
        <dbReference type="EMBL" id="QWZ08241.1"/>
    </source>
</evidence>
<comment type="subcellular location">
    <subcellularLocation>
        <location evidence="1">Cell membrane</location>
        <topology evidence="1">Multi-pass membrane protein</topology>
    </subcellularLocation>
</comment>
<evidence type="ECO:0000256" key="4">
    <source>
        <dbReference type="ARBA" id="ARBA00022692"/>
    </source>
</evidence>
<keyword evidence="4 7" id="KW-0812">Transmembrane</keyword>
<feature type="transmembrane region" description="Helical" evidence="7">
    <location>
        <begin position="174"/>
        <end position="193"/>
    </location>
</feature>
<evidence type="ECO:0000256" key="2">
    <source>
        <dbReference type="ARBA" id="ARBA00022448"/>
    </source>
</evidence>
<dbReference type="Pfam" id="PF05977">
    <property type="entry name" value="MFS_3"/>
    <property type="match status" value="1"/>
</dbReference>
<evidence type="ECO:0000259" key="8">
    <source>
        <dbReference type="PROSITE" id="PS50850"/>
    </source>
</evidence>
<feature type="transmembrane region" description="Helical" evidence="7">
    <location>
        <begin position="291"/>
        <end position="309"/>
    </location>
</feature>
<dbReference type="AlphaFoldDB" id="A0A975Y094"/>
<organism evidence="9 10">
    <name type="scientific">Nocardioides panacis</name>
    <dbReference type="NCBI Taxonomy" id="2849501"/>
    <lineage>
        <taxon>Bacteria</taxon>
        <taxon>Bacillati</taxon>
        <taxon>Actinomycetota</taxon>
        <taxon>Actinomycetes</taxon>
        <taxon>Propionibacteriales</taxon>
        <taxon>Nocardioidaceae</taxon>
        <taxon>Nocardioides</taxon>
    </lineage>
</organism>
<keyword evidence="3" id="KW-1003">Cell membrane</keyword>
<feature type="transmembrane region" description="Helical" evidence="7">
    <location>
        <begin position="12"/>
        <end position="29"/>
    </location>
</feature>
<keyword evidence="6 7" id="KW-0472">Membrane</keyword>
<keyword evidence="2" id="KW-0813">Transport</keyword>
<dbReference type="RefSeq" id="WP_216939750.1">
    <property type="nucleotide sequence ID" value="NZ_CP077062.1"/>
</dbReference>
<evidence type="ECO:0000313" key="10">
    <source>
        <dbReference type="Proteomes" id="UP000683575"/>
    </source>
</evidence>
<feature type="transmembrane region" description="Helical" evidence="7">
    <location>
        <begin position="377"/>
        <end position="399"/>
    </location>
</feature>
<dbReference type="Proteomes" id="UP000683575">
    <property type="component" value="Chromosome"/>
</dbReference>
<feature type="transmembrane region" description="Helical" evidence="7">
    <location>
        <begin position="82"/>
        <end position="100"/>
    </location>
</feature>
<proteinExistence type="predicted"/>
<feature type="transmembrane region" description="Helical" evidence="7">
    <location>
        <begin position="315"/>
        <end position="337"/>
    </location>
</feature>
<feature type="transmembrane region" description="Helical" evidence="7">
    <location>
        <begin position="349"/>
        <end position="371"/>
    </location>
</feature>
<feature type="transmembrane region" description="Helical" evidence="7">
    <location>
        <begin position="49"/>
        <end position="70"/>
    </location>
</feature>
<name>A0A975Y094_9ACTN</name>
<dbReference type="GO" id="GO:0022857">
    <property type="term" value="F:transmembrane transporter activity"/>
    <property type="evidence" value="ECO:0007669"/>
    <property type="project" value="InterPro"/>
</dbReference>
<evidence type="ECO:0000256" key="7">
    <source>
        <dbReference type="SAM" id="Phobius"/>
    </source>
</evidence>
<dbReference type="InterPro" id="IPR020846">
    <property type="entry name" value="MFS_dom"/>
</dbReference>